<dbReference type="SUPFAM" id="SSF55681">
    <property type="entry name" value="Class II aaRS and biotin synthetases"/>
    <property type="match status" value="1"/>
</dbReference>
<dbReference type="GO" id="GO:0005737">
    <property type="term" value="C:cytoplasm"/>
    <property type="evidence" value="ECO:0007669"/>
    <property type="project" value="TreeGrafter"/>
</dbReference>
<dbReference type="PROSITE" id="PS51733">
    <property type="entry name" value="BPL_LPL_CATALYTIC"/>
    <property type="match status" value="1"/>
</dbReference>
<evidence type="ECO:0000313" key="4">
    <source>
        <dbReference type="Proteomes" id="UP000599688"/>
    </source>
</evidence>
<keyword evidence="4" id="KW-1185">Reference proteome</keyword>
<evidence type="ECO:0000313" key="3">
    <source>
        <dbReference type="EMBL" id="GGE09689.1"/>
    </source>
</evidence>
<dbReference type="PANTHER" id="PTHR12835:SF5">
    <property type="entry name" value="BIOTIN--PROTEIN LIGASE"/>
    <property type="match status" value="1"/>
</dbReference>
<proteinExistence type="predicted"/>
<dbReference type="Gene3D" id="3.30.930.10">
    <property type="entry name" value="Bira Bifunctional Protein, Domain 2"/>
    <property type="match status" value="1"/>
</dbReference>
<dbReference type="AlphaFoldDB" id="A0A916ZQQ2"/>
<dbReference type="Proteomes" id="UP000599688">
    <property type="component" value="Unassembled WGS sequence"/>
</dbReference>
<name>A0A916ZQQ2_9FLAO</name>
<evidence type="ECO:0000256" key="1">
    <source>
        <dbReference type="ARBA" id="ARBA00022598"/>
    </source>
</evidence>
<comment type="caution">
    <text evidence="3">The sequence shown here is derived from an EMBL/GenBank/DDBJ whole genome shotgun (WGS) entry which is preliminary data.</text>
</comment>
<protein>
    <submittedName>
        <fullName evidence="3">Biotin--[acetyl-CoA-carboxylase] ligase</fullName>
    </submittedName>
</protein>
<evidence type="ECO:0000259" key="2">
    <source>
        <dbReference type="PROSITE" id="PS51733"/>
    </source>
</evidence>
<dbReference type="Pfam" id="PF03099">
    <property type="entry name" value="BPL_LplA_LipB"/>
    <property type="match status" value="1"/>
</dbReference>
<organism evidence="3 4">
    <name type="scientific">Psychroflexus salis</name>
    <dbReference type="NCBI Taxonomy" id="1526574"/>
    <lineage>
        <taxon>Bacteria</taxon>
        <taxon>Pseudomonadati</taxon>
        <taxon>Bacteroidota</taxon>
        <taxon>Flavobacteriia</taxon>
        <taxon>Flavobacteriales</taxon>
        <taxon>Flavobacteriaceae</taxon>
        <taxon>Psychroflexus</taxon>
    </lineage>
</organism>
<reference evidence="3 4" key="1">
    <citation type="journal article" date="2014" name="Int. J. Syst. Evol. Microbiol.">
        <title>Complete genome sequence of Corynebacterium casei LMG S-19264T (=DSM 44701T), isolated from a smear-ripened cheese.</title>
        <authorList>
            <consortium name="US DOE Joint Genome Institute (JGI-PGF)"/>
            <person name="Walter F."/>
            <person name="Albersmeier A."/>
            <person name="Kalinowski J."/>
            <person name="Ruckert C."/>
        </authorList>
    </citation>
    <scope>NUCLEOTIDE SEQUENCE [LARGE SCALE GENOMIC DNA]</scope>
    <source>
        <strain evidence="3 4">CGMCC 1.12925</strain>
    </source>
</reference>
<dbReference type="CDD" id="cd16442">
    <property type="entry name" value="BPL"/>
    <property type="match status" value="1"/>
</dbReference>
<dbReference type="InterPro" id="IPR004143">
    <property type="entry name" value="BPL_LPL_catalytic"/>
</dbReference>
<gene>
    <name evidence="3" type="primary">birA</name>
    <name evidence="3" type="ORF">GCM10010831_09000</name>
</gene>
<dbReference type="InterPro" id="IPR045864">
    <property type="entry name" value="aa-tRNA-synth_II/BPL/LPL"/>
</dbReference>
<dbReference type="PANTHER" id="PTHR12835">
    <property type="entry name" value="BIOTIN PROTEIN LIGASE"/>
    <property type="match status" value="1"/>
</dbReference>
<sequence>MKIEQIHIKQTESTNNYARRMCLEQKNTANFCVVAHHQTSGKGQLGAVWETEAGKNLTFSLVFQNLKFDVNEQFKLSALVSLNLLTALKKMGFYKVELKWPNDVISERKKIAGVLIETIIKNKFVNTAIIGIGLNVNQIAFSKLPNASSLKSISGVHYALEEVLHFILIEMEKIPIQLKTRTITEVIQQYQKSLFRKNQASMFQFQNGTMQPGIIKGVTKSGLLNVLFEDEKESTFDLKEIKLIY</sequence>
<accession>A0A916ZQQ2</accession>
<feature type="domain" description="BPL/LPL catalytic" evidence="2">
    <location>
        <begin position="1"/>
        <end position="179"/>
    </location>
</feature>
<keyword evidence="1 3" id="KW-0436">Ligase</keyword>
<dbReference type="GO" id="GO:0004077">
    <property type="term" value="F:biotin--[biotin carboxyl-carrier protein] ligase activity"/>
    <property type="evidence" value="ECO:0007669"/>
    <property type="project" value="InterPro"/>
</dbReference>
<dbReference type="NCBIfam" id="TIGR00121">
    <property type="entry name" value="birA_ligase"/>
    <property type="match status" value="1"/>
</dbReference>
<dbReference type="RefSeq" id="WP_188405614.1">
    <property type="nucleotide sequence ID" value="NZ_BMGL01000004.1"/>
</dbReference>
<dbReference type="CDD" id="cd04508">
    <property type="entry name" value="Tudor_SF"/>
    <property type="match status" value="1"/>
</dbReference>
<dbReference type="EMBL" id="BMGL01000004">
    <property type="protein sequence ID" value="GGE09689.1"/>
    <property type="molecule type" value="Genomic_DNA"/>
</dbReference>
<dbReference type="InterPro" id="IPR004408">
    <property type="entry name" value="Biotin_CoA_COase_ligase"/>
</dbReference>